<dbReference type="InterPro" id="IPR005527">
    <property type="entry name" value="MinE"/>
</dbReference>
<dbReference type="EMBL" id="CP038231">
    <property type="protein sequence ID" value="QDH13216.1"/>
    <property type="molecule type" value="Genomic_DNA"/>
</dbReference>
<dbReference type="GO" id="GO:0051301">
    <property type="term" value="P:cell division"/>
    <property type="evidence" value="ECO:0007669"/>
    <property type="project" value="UniProtKB-KW"/>
</dbReference>
<organism evidence="5 6">
    <name type="scientific">Formicincola oecophyllae</name>
    <dbReference type="NCBI Taxonomy" id="2558361"/>
    <lineage>
        <taxon>Bacteria</taxon>
        <taxon>Pseudomonadati</taxon>
        <taxon>Pseudomonadota</taxon>
        <taxon>Alphaproteobacteria</taxon>
        <taxon>Acetobacterales</taxon>
        <taxon>Acetobacteraceae</taxon>
        <taxon>Formicincola</taxon>
    </lineage>
</organism>
<reference evidence="5 6" key="1">
    <citation type="submission" date="2019-03" db="EMBL/GenBank/DDBJ databases">
        <title>The complete genome sequence of Swingsia_sp. F3b2 LMG30590(T).</title>
        <authorList>
            <person name="Chua K.-O."/>
            <person name="Chan K.-G."/>
            <person name="See-Too W.-S."/>
        </authorList>
    </citation>
    <scope>NUCLEOTIDE SEQUENCE [LARGE SCALE GENOMIC DNA]</scope>
    <source>
        <strain evidence="5 6">F3b2</strain>
    </source>
</reference>
<evidence type="ECO:0000256" key="4">
    <source>
        <dbReference type="HAMAP-Rule" id="MF_00262"/>
    </source>
</evidence>
<gene>
    <name evidence="4 5" type="primary">minE</name>
    <name evidence="5" type="ORF">E3E12_02265</name>
</gene>
<evidence type="ECO:0000256" key="2">
    <source>
        <dbReference type="ARBA" id="ARBA00020112"/>
    </source>
</evidence>
<keyword evidence="6" id="KW-1185">Reference proteome</keyword>
<sequence>MNLFNRLLGKRPAAPSARVARDRLKILLVDERRGGHGGDNQLIEKLRTEIMAVLSRHVPVQQDMVHIKLDRKQDCSTLEIDVEMPEQLASSAKS</sequence>
<dbReference type="OrthoDB" id="9802655at2"/>
<dbReference type="Gene3D" id="3.30.1070.10">
    <property type="entry name" value="Cell division topological specificity factor MinE"/>
    <property type="match status" value="1"/>
</dbReference>
<dbReference type="NCBIfam" id="TIGR01215">
    <property type="entry name" value="minE"/>
    <property type="match status" value="1"/>
</dbReference>
<keyword evidence="4" id="KW-0131">Cell cycle</keyword>
<evidence type="ECO:0000256" key="1">
    <source>
        <dbReference type="ARBA" id="ARBA00008168"/>
    </source>
</evidence>
<comment type="similarity">
    <text evidence="1 4">Belongs to the MinE family.</text>
</comment>
<evidence type="ECO:0000313" key="6">
    <source>
        <dbReference type="Proteomes" id="UP000318709"/>
    </source>
</evidence>
<evidence type="ECO:0000313" key="5">
    <source>
        <dbReference type="EMBL" id="QDH13216.1"/>
    </source>
</evidence>
<proteinExistence type="inferred from homology"/>
<dbReference type="KEGG" id="swf:E3E12_02265"/>
<dbReference type="AlphaFoldDB" id="A0A4Y6U9T8"/>
<dbReference type="Proteomes" id="UP000318709">
    <property type="component" value="Chromosome"/>
</dbReference>
<dbReference type="SUPFAM" id="SSF55229">
    <property type="entry name" value="Cell division protein MinE topological specificity domain"/>
    <property type="match status" value="1"/>
</dbReference>
<name>A0A4Y6U9T8_9PROT</name>
<comment type="function">
    <text evidence="3 4">Prevents the cell division inhibition by proteins MinC and MinD at internal division sites while permitting inhibition at polar sites. This ensures cell division at the proper site by restricting the formation of a division septum at the midpoint of the long axis of the cell.</text>
</comment>
<dbReference type="Pfam" id="PF03776">
    <property type="entry name" value="MinE"/>
    <property type="match status" value="1"/>
</dbReference>
<evidence type="ECO:0000256" key="3">
    <source>
        <dbReference type="ARBA" id="ARBA00025265"/>
    </source>
</evidence>
<keyword evidence="4 5" id="KW-0132">Cell division</keyword>
<protein>
    <recommendedName>
        <fullName evidence="2 4">Cell division topological specificity factor</fullName>
    </recommendedName>
</protein>
<dbReference type="InterPro" id="IPR036707">
    <property type="entry name" value="MinE_sf"/>
</dbReference>
<dbReference type="NCBIfam" id="NF001422">
    <property type="entry name" value="PRK00296.1"/>
    <property type="match status" value="1"/>
</dbReference>
<dbReference type="RefSeq" id="WP_141442878.1">
    <property type="nucleotide sequence ID" value="NZ_CP038231.1"/>
</dbReference>
<dbReference type="GO" id="GO:0032955">
    <property type="term" value="P:regulation of division septum assembly"/>
    <property type="evidence" value="ECO:0007669"/>
    <property type="project" value="InterPro"/>
</dbReference>
<dbReference type="HAMAP" id="MF_00262">
    <property type="entry name" value="MinE"/>
    <property type="match status" value="1"/>
</dbReference>
<accession>A0A4Y6U9T8</accession>